<dbReference type="Proteomes" id="UP000749040">
    <property type="component" value="Unassembled WGS sequence"/>
</dbReference>
<evidence type="ECO:0000313" key="3">
    <source>
        <dbReference type="Proteomes" id="UP000749040"/>
    </source>
</evidence>
<dbReference type="Gene3D" id="1.10.287.1060">
    <property type="entry name" value="ESAT-6-like"/>
    <property type="match status" value="1"/>
</dbReference>
<dbReference type="EMBL" id="JADKYB010000002">
    <property type="protein sequence ID" value="MBM9503998.1"/>
    <property type="molecule type" value="Genomic_DNA"/>
</dbReference>
<accession>A0ABS2TKY7</accession>
<dbReference type="InterPro" id="IPR036689">
    <property type="entry name" value="ESAT-6-like_sf"/>
</dbReference>
<gene>
    <name evidence="2" type="ORF">ITX44_05490</name>
</gene>
<name>A0ABS2TKY7_9ACTN</name>
<protein>
    <recommendedName>
        <fullName evidence="1">ESAT-6-like protein</fullName>
    </recommendedName>
</protein>
<dbReference type="RefSeq" id="WP_205355820.1">
    <property type="nucleotide sequence ID" value="NZ_JADKYB010000002.1"/>
</dbReference>
<evidence type="ECO:0000313" key="2">
    <source>
        <dbReference type="EMBL" id="MBM9503998.1"/>
    </source>
</evidence>
<keyword evidence="3" id="KW-1185">Reference proteome</keyword>
<sequence length="97" mass="10866">MSDMGISVTYSGLTTAADGIGTSAQHIASHLEDVKQHVNRVVATWEGAAKEAYAPKQAEWNRHAAHLHETLLKVEKAVREAAEHYHHTDKRNADRWR</sequence>
<comment type="similarity">
    <text evidence="1">Belongs to the WXG100 family.</text>
</comment>
<organism evidence="2 3">
    <name type="scientific">Actinacidiphila acididurans</name>
    <dbReference type="NCBI Taxonomy" id="2784346"/>
    <lineage>
        <taxon>Bacteria</taxon>
        <taxon>Bacillati</taxon>
        <taxon>Actinomycetota</taxon>
        <taxon>Actinomycetes</taxon>
        <taxon>Kitasatosporales</taxon>
        <taxon>Streptomycetaceae</taxon>
        <taxon>Actinacidiphila</taxon>
    </lineage>
</organism>
<proteinExistence type="inferred from homology"/>
<dbReference type="NCBIfam" id="TIGR03930">
    <property type="entry name" value="WXG100_ESAT6"/>
    <property type="match status" value="1"/>
</dbReference>
<dbReference type="Pfam" id="PF06013">
    <property type="entry name" value="WXG100"/>
    <property type="match status" value="1"/>
</dbReference>
<reference evidence="2 3" key="1">
    <citation type="submission" date="2021-01" db="EMBL/GenBank/DDBJ databases">
        <title>Streptomyces acididurans sp. nov., isolated from a peat swamp forest soil.</title>
        <authorList>
            <person name="Chantavorakit T."/>
            <person name="Duangmal K."/>
        </authorList>
    </citation>
    <scope>NUCLEOTIDE SEQUENCE [LARGE SCALE GENOMIC DNA]</scope>
    <source>
        <strain evidence="2 3">KK5PA1</strain>
    </source>
</reference>
<dbReference type="SUPFAM" id="SSF140453">
    <property type="entry name" value="EsxAB dimer-like"/>
    <property type="match status" value="1"/>
</dbReference>
<dbReference type="InterPro" id="IPR010310">
    <property type="entry name" value="T7SS_ESAT-6-like"/>
</dbReference>
<evidence type="ECO:0000256" key="1">
    <source>
        <dbReference type="RuleBase" id="RU362001"/>
    </source>
</evidence>
<comment type="caution">
    <text evidence="2">The sequence shown here is derived from an EMBL/GenBank/DDBJ whole genome shotgun (WGS) entry which is preliminary data.</text>
</comment>